<evidence type="ECO:0000313" key="2">
    <source>
        <dbReference type="Proteomes" id="UP000712673"/>
    </source>
</evidence>
<dbReference type="AlphaFoldDB" id="A0A937W2D6"/>
<evidence type="ECO:0000313" key="1">
    <source>
        <dbReference type="EMBL" id="MBM3225633.1"/>
    </source>
</evidence>
<sequence length="159" mass="17025">MAGQSVPLSRTLANGSPATVAAAKDINPQPAPTSVGHAQYNCSYYSTCLGIAAEKGWTGLSCAACPAYSPVPSEAIPYDACAQLLGAVLRTAQHDLEHGLDDSFWEAATFVFHQPDFAVLCGLLDIDPDAARQAQWTRLTSVQRRAITERWPQATRALH</sequence>
<proteinExistence type="predicted"/>
<name>A0A937W2D6_UNCTE</name>
<gene>
    <name evidence="1" type="ORF">FJZ47_17790</name>
</gene>
<protein>
    <submittedName>
        <fullName evidence="1">Uncharacterized protein</fullName>
    </submittedName>
</protein>
<organism evidence="1 2">
    <name type="scientific">Tectimicrobiota bacterium</name>
    <dbReference type="NCBI Taxonomy" id="2528274"/>
    <lineage>
        <taxon>Bacteria</taxon>
        <taxon>Pseudomonadati</taxon>
        <taxon>Nitrospinota/Tectimicrobiota group</taxon>
        <taxon>Candidatus Tectimicrobiota</taxon>
    </lineage>
</organism>
<reference evidence="1" key="1">
    <citation type="submission" date="2019-03" db="EMBL/GenBank/DDBJ databases">
        <title>Lake Tanganyika Metagenome-Assembled Genomes (MAGs).</title>
        <authorList>
            <person name="Tran P."/>
        </authorList>
    </citation>
    <scope>NUCLEOTIDE SEQUENCE</scope>
    <source>
        <strain evidence="1">K_DeepCast_65m_m2_066</strain>
    </source>
</reference>
<dbReference type="EMBL" id="VGLS01000636">
    <property type="protein sequence ID" value="MBM3225633.1"/>
    <property type="molecule type" value="Genomic_DNA"/>
</dbReference>
<dbReference type="Proteomes" id="UP000712673">
    <property type="component" value="Unassembled WGS sequence"/>
</dbReference>
<accession>A0A937W2D6</accession>
<comment type="caution">
    <text evidence="1">The sequence shown here is derived from an EMBL/GenBank/DDBJ whole genome shotgun (WGS) entry which is preliminary data.</text>
</comment>